<keyword evidence="2" id="KW-0378">Hydrolase</keyword>
<comment type="caution">
    <text evidence="6">The sequence shown here is derived from an EMBL/GenBank/DDBJ whole genome shotgun (WGS) entry which is preliminary data.</text>
</comment>
<protein>
    <submittedName>
        <fullName evidence="6">Retrovirus-related pol polyprotein from transposon TNT 1-94</fullName>
    </submittedName>
</protein>
<evidence type="ECO:0000256" key="3">
    <source>
        <dbReference type="SAM" id="MobiDB-lite"/>
    </source>
</evidence>
<keyword evidence="1" id="KW-0479">Metal-binding</keyword>
<feature type="region of interest" description="Disordered" evidence="3">
    <location>
        <begin position="108"/>
        <end position="157"/>
    </location>
</feature>
<feature type="domain" description="Reverse transcriptase Ty1/copia-type" evidence="5">
    <location>
        <begin position="225"/>
        <end position="399"/>
    </location>
</feature>
<dbReference type="InterPro" id="IPR043502">
    <property type="entry name" value="DNA/RNA_pol_sf"/>
</dbReference>
<feature type="signal peptide" evidence="4">
    <location>
        <begin position="1"/>
        <end position="19"/>
    </location>
</feature>
<evidence type="ECO:0000313" key="6">
    <source>
        <dbReference type="EMBL" id="GJS59212.1"/>
    </source>
</evidence>
<organism evidence="6 7">
    <name type="scientific">Tanacetum coccineum</name>
    <dbReference type="NCBI Taxonomy" id="301880"/>
    <lineage>
        <taxon>Eukaryota</taxon>
        <taxon>Viridiplantae</taxon>
        <taxon>Streptophyta</taxon>
        <taxon>Embryophyta</taxon>
        <taxon>Tracheophyta</taxon>
        <taxon>Spermatophyta</taxon>
        <taxon>Magnoliopsida</taxon>
        <taxon>eudicotyledons</taxon>
        <taxon>Gunneridae</taxon>
        <taxon>Pentapetalae</taxon>
        <taxon>asterids</taxon>
        <taxon>campanulids</taxon>
        <taxon>Asterales</taxon>
        <taxon>Asteraceae</taxon>
        <taxon>Asteroideae</taxon>
        <taxon>Anthemideae</taxon>
        <taxon>Anthemidinae</taxon>
        <taxon>Tanacetum</taxon>
    </lineage>
</organism>
<proteinExistence type="predicted"/>
<dbReference type="SUPFAM" id="SSF56672">
    <property type="entry name" value="DNA/RNA polymerases"/>
    <property type="match status" value="1"/>
</dbReference>
<evidence type="ECO:0000256" key="2">
    <source>
        <dbReference type="ARBA" id="ARBA00022801"/>
    </source>
</evidence>
<dbReference type="Proteomes" id="UP001151760">
    <property type="component" value="Unassembled WGS sequence"/>
</dbReference>
<evidence type="ECO:0000256" key="4">
    <source>
        <dbReference type="SAM" id="SignalP"/>
    </source>
</evidence>
<dbReference type="InterPro" id="IPR013103">
    <property type="entry name" value="RVT_2"/>
</dbReference>
<dbReference type="PANTHER" id="PTHR42648">
    <property type="entry name" value="TRANSPOSASE, PUTATIVE-RELATED"/>
    <property type="match status" value="1"/>
</dbReference>
<feature type="compositionally biased region" description="Polar residues" evidence="3">
    <location>
        <begin position="143"/>
        <end position="156"/>
    </location>
</feature>
<feature type="compositionally biased region" description="Low complexity" evidence="3">
    <location>
        <begin position="108"/>
        <end position="141"/>
    </location>
</feature>
<dbReference type="InterPro" id="IPR039537">
    <property type="entry name" value="Retrotran_Ty1/copia-like"/>
</dbReference>
<keyword evidence="7" id="KW-1185">Reference proteome</keyword>
<reference evidence="6" key="1">
    <citation type="journal article" date="2022" name="Int. J. Mol. Sci.">
        <title>Draft Genome of Tanacetum Coccineum: Genomic Comparison of Closely Related Tanacetum-Family Plants.</title>
        <authorList>
            <person name="Yamashiro T."/>
            <person name="Shiraishi A."/>
            <person name="Nakayama K."/>
            <person name="Satake H."/>
        </authorList>
    </citation>
    <scope>NUCLEOTIDE SEQUENCE</scope>
</reference>
<keyword evidence="4" id="KW-0732">Signal</keyword>
<evidence type="ECO:0000313" key="7">
    <source>
        <dbReference type="Proteomes" id="UP001151760"/>
    </source>
</evidence>
<dbReference type="PANTHER" id="PTHR42648:SF18">
    <property type="entry name" value="RETROTRANSPOSON, UNCLASSIFIED-LIKE PROTEIN"/>
    <property type="match status" value="1"/>
</dbReference>
<reference evidence="6" key="2">
    <citation type="submission" date="2022-01" db="EMBL/GenBank/DDBJ databases">
        <authorList>
            <person name="Yamashiro T."/>
            <person name="Shiraishi A."/>
            <person name="Satake H."/>
            <person name="Nakayama K."/>
        </authorList>
    </citation>
    <scope>NUCLEOTIDE SEQUENCE</scope>
</reference>
<evidence type="ECO:0000256" key="1">
    <source>
        <dbReference type="ARBA" id="ARBA00022723"/>
    </source>
</evidence>
<gene>
    <name evidence="6" type="ORF">Tco_0653996</name>
</gene>
<feature type="chain" id="PRO_5046378107" evidence="4">
    <location>
        <begin position="20"/>
        <end position="608"/>
    </location>
</feature>
<dbReference type="Pfam" id="PF07727">
    <property type="entry name" value="RVT_2"/>
    <property type="match status" value="1"/>
</dbReference>
<name>A0ABQ4X255_9ASTR</name>
<sequence length="608" mass="69057">MLIFSRAPLFLWAEAIATACYTQNRSIIHRRFNKTPYELINGRKPDISFLHVFGALCYPKNDHEDIGKLGAKGLDLTYAPSTITTQKPTEGELDLLFEAMYDDYIGGQPSSAPRTAPAAQAPQVLQTPTATTTTADTTPTPIFASSQATNFSNTSQDVDDPKHITLIGEPSRPVLTRNQLRSDGDMCMYALSVSTVEPKNVKEAMTDPAWIESMQEELLQFKRLDVWVLVPLPDNIKPLTLKWLFKNKHDEENTVIQNKSRLVVRRYHQEEGIDFEESFAPVTRMEAIRIFLAYAAQKLFIVFQMDVKTAFLHGTLKEDVYVCQPEGFIDVDHPSYVYKLKKALYGLKQAPRAWYDELSTFLLQNHFFKGTIDPTLFIRRFDDDILVVQVYVDNIIFGSTHPRFSTSDVFIHHPITILSDSNIEDDFSSINTLDYASALPDYFPALPGNTFSDPLEDLSKDLLASLAISSFHDDPYIKVMQAYNATNNESSIPPLRAPIAPPTVFPPSQVLPLSPISHKTHLERHEEQIETILNHLDELPLERIEHMEDKIKGLEQIRHDDEIVLARVRTSTLEILIEDIQIRHQSDMKSLLNEIHKLNNHKGGPPDY</sequence>
<evidence type="ECO:0000259" key="5">
    <source>
        <dbReference type="Pfam" id="PF07727"/>
    </source>
</evidence>
<accession>A0ABQ4X255</accession>
<dbReference type="EMBL" id="BQNB010009134">
    <property type="protein sequence ID" value="GJS59212.1"/>
    <property type="molecule type" value="Genomic_DNA"/>
</dbReference>